<reference evidence="1 2" key="1">
    <citation type="journal article" date="2015" name="Stand. Genomic Sci.">
        <title>Genomic Encyclopedia of Bacterial and Archaeal Type Strains, Phase III: the genomes of soil and plant-associated and newly described type strains.</title>
        <authorList>
            <person name="Whitman W.B."/>
            <person name="Woyke T."/>
            <person name="Klenk H.P."/>
            <person name="Zhou Y."/>
            <person name="Lilburn T.G."/>
            <person name="Beck B.J."/>
            <person name="De Vos P."/>
            <person name="Vandamme P."/>
            <person name="Eisen J.A."/>
            <person name="Garrity G."/>
            <person name="Hugenholtz P."/>
            <person name="Kyrpides N.C."/>
        </authorList>
    </citation>
    <scope>NUCLEOTIDE SEQUENCE [LARGE SCALE GENOMIC DNA]</scope>
    <source>
        <strain evidence="1 2">VKM Ac-2572</strain>
    </source>
</reference>
<evidence type="ECO:0000313" key="2">
    <source>
        <dbReference type="Proteomes" id="UP000294508"/>
    </source>
</evidence>
<name>A0A4R2HSB0_9ACTN</name>
<dbReference type="Proteomes" id="UP000294508">
    <property type="component" value="Unassembled WGS sequence"/>
</dbReference>
<sequence>MNGSGGAAVTIDLADGGRWTSLRLAGREWLWAGPGLVSGPRTGHSSFTDAGGLDECLPTVRGTPDHGGLWNQPWETSVSYGEATLTRTFTEHPPDPTDPQLDQITVDYHLHAPPGYQFVWAAHALLDCADGATISAPDGTACRLYPEAAGLLPSAWPADAPWVATAWPTPLNLATYGPSDGTAVGAVLVDCPSVSVHDRDAVLVFELSCPGQPVSTALWRNQAGFPVGAPYRSLGVEPMLGRVFDLAEAGPGDAAVVPASGQLAWRLTVSARPV</sequence>
<accession>A0A4R2HSB0</accession>
<comment type="caution">
    <text evidence="1">The sequence shown here is derived from an EMBL/GenBank/DDBJ whole genome shotgun (WGS) entry which is preliminary data.</text>
</comment>
<keyword evidence="2" id="KW-1185">Reference proteome</keyword>
<dbReference type="EMBL" id="SLWN01000002">
    <property type="protein sequence ID" value="TCO34164.1"/>
    <property type="molecule type" value="Genomic_DNA"/>
</dbReference>
<dbReference type="GO" id="GO:0030246">
    <property type="term" value="F:carbohydrate binding"/>
    <property type="evidence" value="ECO:0007669"/>
    <property type="project" value="InterPro"/>
</dbReference>
<protein>
    <recommendedName>
        <fullName evidence="3">Galactose mutarotase-like enzyme</fullName>
    </recommendedName>
</protein>
<organism evidence="1 2">
    <name type="scientific">Kribbella steppae</name>
    <dbReference type="NCBI Taxonomy" id="2512223"/>
    <lineage>
        <taxon>Bacteria</taxon>
        <taxon>Bacillati</taxon>
        <taxon>Actinomycetota</taxon>
        <taxon>Actinomycetes</taxon>
        <taxon>Propionibacteriales</taxon>
        <taxon>Kribbellaceae</taxon>
        <taxon>Kribbella</taxon>
    </lineage>
</organism>
<gene>
    <name evidence="1" type="ORF">EV652_102229</name>
</gene>
<evidence type="ECO:0000313" key="1">
    <source>
        <dbReference type="EMBL" id="TCO34164.1"/>
    </source>
</evidence>
<evidence type="ECO:0008006" key="3">
    <source>
        <dbReference type="Google" id="ProtNLM"/>
    </source>
</evidence>
<dbReference type="Gene3D" id="2.70.98.10">
    <property type="match status" value="1"/>
</dbReference>
<dbReference type="InterPro" id="IPR014718">
    <property type="entry name" value="GH-type_carb-bd"/>
</dbReference>
<dbReference type="AlphaFoldDB" id="A0A4R2HSB0"/>
<proteinExistence type="predicted"/>